<dbReference type="Proteomes" id="UP000762676">
    <property type="component" value="Unassembled WGS sequence"/>
</dbReference>
<reference evidence="2 3" key="1">
    <citation type="journal article" date="2021" name="Elife">
        <title>Chloroplast acquisition without the gene transfer in kleptoplastic sea slugs, Plakobranchus ocellatus.</title>
        <authorList>
            <person name="Maeda T."/>
            <person name="Takahashi S."/>
            <person name="Yoshida T."/>
            <person name="Shimamura S."/>
            <person name="Takaki Y."/>
            <person name="Nagai Y."/>
            <person name="Toyoda A."/>
            <person name="Suzuki Y."/>
            <person name="Arimoto A."/>
            <person name="Ishii H."/>
            <person name="Satoh N."/>
            <person name="Nishiyama T."/>
            <person name="Hasebe M."/>
            <person name="Maruyama T."/>
            <person name="Minagawa J."/>
            <person name="Obokata J."/>
            <person name="Shigenobu S."/>
        </authorList>
    </citation>
    <scope>NUCLEOTIDE SEQUENCE [LARGE SCALE GENOMIC DNA]</scope>
</reference>
<proteinExistence type="predicted"/>
<dbReference type="EMBL" id="BMAT01005708">
    <property type="protein sequence ID" value="GFR98641.1"/>
    <property type="molecule type" value="Genomic_DNA"/>
</dbReference>
<evidence type="ECO:0000313" key="2">
    <source>
        <dbReference type="EMBL" id="GFR98641.1"/>
    </source>
</evidence>
<dbReference type="PANTHER" id="PTHR47027">
    <property type="entry name" value="REVERSE TRANSCRIPTASE DOMAIN-CONTAINING PROTEIN"/>
    <property type="match status" value="1"/>
</dbReference>
<keyword evidence="3" id="KW-1185">Reference proteome</keyword>
<evidence type="ECO:0000313" key="3">
    <source>
        <dbReference type="Proteomes" id="UP000762676"/>
    </source>
</evidence>
<protein>
    <recommendedName>
        <fullName evidence="1">Reverse transcriptase domain-containing protein</fullName>
    </recommendedName>
</protein>
<gene>
    <name evidence="2" type="ORF">ElyMa_002773700</name>
</gene>
<comment type="caution">
    <text evidence="2">The sequence shown here is derived from an EMBL/GenBank/DDBJ whole genome shotgun (WGS) entry which is preliminary data.</text>
</comment>
<dbReference type="AlphaFoldDB" id="A0AAV4HN68"/>
<name>A0AAV4HN68_9GAST</name>
<sequence>MKCKVAHACQLSDSFEVKTGVRQGCLLSPFLFLLVIDWIMKTTTQGRNNGIQWTLTTQLDDLDFADDIALLSHNNRQMQDTPRANVSTDWA</sequence>
<dbReference type="PANTHER" id="PTHR47027:SF25">
    <property type="entry name" value="REVERSE TRANSCRIPTASE DOMAIN-CONTAINING PROTEIN"/>
    <property type="match status" value="1"/>
</dbReference>
<organism evidence="2 3">
    <name type="scientific">Elysia marginata</name>
    <dbReference type="NCBI Taxonomy" id="1093978"/>
    <lineage>
        <taxon>Eukaryota</taxon>
        <taxon>Metazoa</taxon>
        <taxon>Spiralia</taxon>
        <taxon>Lophotrochozoa</taxon>
        <taxon>Mollusca</taxon>
        <taxon>Gastropoda</taxon>
        <taxon>Heterobranchia</taxon>
        <taxon>Euthyneura</taxon>
        <taxon>Panpulmonata</taxon>
        <taxon>Sacoglossa</taxon>
        <taxon>Placobranchoidea</taxon>
        <taxon>Plakobranchidae</taxon>
        <taxon>Elysia</taxon>
    </lineage>
</organism>
<dbReference type="Pfam" id="PF00078">
    <property type="entry name" value="RVT_1"/>
    <property type="match status" value="1"/>
</dbReference>
<evidence type="ECO:0000259" key="1">
    <source>
        <dbReference type="Pfam" id="PF00078"/>
    </source>
</evidence>
<accession>A0AAV4HN68</accession>
<dbReference type="InterPro" id="IPR000477">
    <property type="entry name" value="RT_dom"/>
</dbReference>
<feature type="domain" description="Reverse transcriptase" evidence="1">
    <location>
        <begin position="13"/>
        <end position="80"/>
    </location>
</feature>